<name>A0A3N1L067_9PROT</name>
<evidence type="ECO:0000313" key="3">
    <source>
        <dbReference type="Proteomes" id="UP000278222"/>
    </source>
</evidence>
<dbReference type="SUPFAM" id="SSF53474">
    <property type="entry name" value="alpha/beta-Hydrolases"/>
    <property type="match status" value="1"/>
</dbReference>
<dbReference type="OrthoDB" id="7257695at2"/>
<evidence type="ECO:0000313" key="2">
    <source>
        <dbReference type="EMBL" id="ROP83856.1"/>
    </source>
</evidence>
<dbReference type="InterPro" id="IPR029058">
    <property type="entry name" value="AB_hydrolase_fold"/>
</dbReference>
<keyword evidence="3" id="KW-1185">Reference proteome</keyword>
<dbReference type="EMBL" id="RJKX01000016">
    <property type="protein sequence ID" value="ROP83856.1"/>
    <property type="molecule type" value="Genomic_DNA"/>
</dbReference>
<protein>
    <recommendedName>
        <fullName evidence="4">Alpha/beta hydrolase</fullName>
    </recommendedName>
</protein>
<dbReference type="AlphaFoldDB" id="A0A3N1L067"/>
<sequence>MKHMLRAGLLLLALAGPAAAQTETVVEVESRGQQVRALLLMPAGAPVGSVILLAGGHGKLDIGSDGQIGWGRGNQLVRTRAAYARAGFATLVPDIALDLKTAGGVVQGYRSAAPHGRDLGALVQRMRQVKAPVVVVATSRGAPSAGAMLRHASAGAVPDALVMTAAMLVPTGDNQPNFQNAIGGDPTRASLPLLVVGHRKDACRYTLPATIDQFRAWHGGKVDVILLDGPDGSGDPCEAQSAHGFIGLDGAVVAAVTGWIGRLPSR</sequence>
<feature type="chain" id="PRO_5017952899" description="Alpha/beta hydrolase" evidence="1">
    <location>
        <begin position="21"/>
        <end position="266"/>
    </location>
</feature>
<accession>A0A3N1L067</accession>
<organism evidence="2 3">
    <name type="scientific">Stella humosa</name>
    <dbReference type="NCBI Taxonomy" id="94"/>
    <lineage>
        <taxon>Bacteria</taxon>
        <taxon>Pseudomonadati</taxon>
        <taxon>Pseudomonadota</taxon>
        <taxon>Alphaproteobacteria</taxon>
        <taxon>Rhodospirillales</taxon>
        <taxon>Stellaceae</taxon>
        <taxon>Stella</taxon>
    </lineage>
</organism>
<proteinExistence type="predicted"/>
<keyword evidence="1" id="KW-0732">Signal</keyword>
<comment type="caution">
    <text evidence="2">The sequence shown here is derived from an EMBL/GenBank/DDBJ whole genome shotgun (WGS) entry which is preliminary data.</text>
</comment>
<dbReference type="RefSeq" id="WP_142235798.1">
    <property type="nucleotide sequence ID" value="NZ_AP019700.1"/>
</dbReference>
<gene>
    <name evidence="2" type="ORF">EDC65_4505</name>
</gene>
<evidence type="ECO:0000256" key="1">
    <source>
        <dbReference type="SAM" id="SignalP"/>
    </source>
</evidence>
<dbReference type="Gene3D" id="3.40.50.1820">
    <property type="entry name" value="alpha/beta hydrolase"/>
    <property type="match status" value="1"/>
</dbReference>
<dbReference type="Proteomes" id="UP000278222">
    <property type="component" value="Unassembled WGS sequence"/>
</dbReference>
<feature type="signal peptide" evidence="1">
    <location>
        <begin position="1"/>
        <end position="20"/>
    </location>
</feature>
<evidence type="ECO:0008006" key="4">
    <source>
        <dbReference type="Google" id="ProtNLM"/>
    </source>
</evidence>
<reference evidence="2 3" key="1">
    <citation type="submission" date="2018-11" db="EMBL/GenBank/DDBJ databases">
        <title>Genomic Encyclopedia of Type Strains, Phase IV (KMG-IV): sequencing the most valuable type-strain genomes for metagenomic binning, comparative biology and taxonomic classification.</title>
        <authorList>
            <person name="Goeker M."/>
        </authorList>
    </citation>
    <scope>NUCLEOTIDE SEQUENCE [LARGE SCALE GENOMIC DNA]</scope>
    <source>
        <strain evidence="2 3">DSM 5900</strain>
    </source>
</reference>